<evidence type="ECO:0000256" key="3">
    <source>
        <dbReference type="ARBA" id="ARBA00022964"/>
    </source>
</evidence>
<keyword evidence="4" id="KW-0560">Oxidoreductase</keyword>
<dbReference type="RefSeq" id="XP_041285214.1">
    <property type="nucleotide sequence ID" value="XM_041432060.1"/>
</dbReference>
<dbReference type="GO" id="GO:0051213">
    <property type="term" value="F:dioxygenase activity"/>
    <property type="evidence" value="ECO:0007669"/>
    <property type="project" value="UniProtKB-KW"/>
</dbReference>
<sequence length="171" mass="19731">MILRKKKKRSGILVSAALRVMHPDLYRAGIKTQVQLGEWATQYQLEDMCHHLKHWASVFNVVSVICNRRSPPHRDPKCRPEAFDIMTTAGVYHPVIMDFMNLGIKFLYDSGSMLASSCCLVRHHMHVQQGSWIVTAWYMRDSIHNFVGTPRTDYAKYGNVQRSDPVEKKDV</sequence>
<evidence type="ECO:0000313" key="7">
    <source>
        <dbReference type="EMBL" id="KAG2087460.1"/>
    </source>
</evidence>
<evidence type="ECO:0000313" key="8">
    <source>
        <dbReference type="Proteomes" id="UP000823399"/>
    </source>
</evidence>
<keyword evidence="3" id="KW-0223">Dioxygenase</keyword>
<feature type="domain" description="2OGFeDO JBP1/TET oxygenase" evidence="6">
    <location>
        <begin position="13"/>
        <end position="117"/>
    </location>
</feature>
<protein>
    <recommendedName>
        <fullName evidence="6">2OGFeDO JBP1/TET oxygenase domain-containing protein</fullName>
    </recommendedName>
</protein>
<evidence type="ECO:0000256" key="1">
    <source>
        <dbReference type="ARBA" id="ARBA00001954"/>
    </source>
</evidence>
<dbReference type="Proteomes" id="UP000823399">
    <property type="component" value="Unassembled WGS sequence"/>
</dbReference>
<evidence type="ECO:0000256" key="4">
    <source>
        <dbReference type="ARBA" id="ARBA00023002"/>
    </source>
</evidence>
<organism evidence="7 8">
    <name type="scientific">Suillus discolor</name>
    <dbReference type="NCBI Taxonomy" id="1912936"/>
    <lineage>
        <taxon>Eukaryota</taxon>
        <taxon>Fungi</taxon>
        <taxon>Dikarya</taxon>
        <taxon>Basidiomycota</taxon>
        <taxon>Agaricomycotina</taxon>
        <taxon>Agaricomycetes</taxon>
        <taxon>Agaricomycetidae</taxon>
        <taxon>Boletales</taxon>
        <taxon>Suillineae</taxon>
        <taxon>Suillaceae</taxon>
        <taxon>Suillus</taxon>
    </lineage>
</organism>
<comment type="caution">
    <text evidence="7">The sequence shown here is derived from an EMBL/GenBank/DDBJ whole genome shotgun (WGS) entry which is preliminary data.</text>
</comment>
<accession>A0A9P7ETH1</accession>
<keyword evidence="8" id="KW-1185">Reference proteome</keyword>
<dbReference type="OrthoDB" id="2623708at2759"/>
<dbReference type="AlphaFoldDB" id="A0A9P7ETH1"/>
<keyword evidence="5" id="KW-0408">Iron</keyword>
<comment type="cofactor">
    <cofactor evidence="1">
        <name>Fe(2+)</name>
        <dbReference type="ChEBI" id="CHEBI:29033"/>
    </cofactor>
</comment>
<dbReference type="GeneID" id="64694319"/>
<evidence type="ECO:0000256" key="2">
    <source>
        <dbReference type="ARBA" id="ARBA00022723"/>
    </source>
</evidence>
<reference evidence="7" key="1">
    <citation type="journal article" date="2020" name="New Phytol.">
        <title>Comparative genomics reveals dynamic genome evolution in host specialist ectomycorrhizal fungi.</title>
        <authorList>
            <person name="Lofgren L.A."/>
            <person name="Nguyen N.H."/>
            <person name="Vilgalys R."/>
            <person name="Ruytinx J."/>
            <person name="Liao H.L."/>
            <person name="Branco S."/>
            <person name="Kuo A."/>
            <person name="LaButti K."/>
            <person name="Lipzen A."/>
            <person name="Andreopoulos W."/>
            <person name="Pangilinan J."/>
            <person name="Riley R."/>
            <person name="Hundley H."/>
            <person name="Na H."/>
            <person name="Barry K."/>
            <person name="Grigoriev I.V."/>
            <person name="Stajich J.E."/>
            <person name="Kennedy P.G."/>
        </authorList>
    </citation>
    <scope>NUCLEOTIDE SEQUENCE</scope>
    <source>
        <strain evidence="7">FC423</strain>
    </source>
</reference>
<keyword evidence="2" id="KW-0479">Metal-binding</keyword>
<dbReference type="GO" id="GO:0046872">
    <property type="term" value="F:metal ion binding"/>
    <property type="evidence" value="ECO:0007669"/>
    <property type="project" value="UniProtKB-KW"/>
</dbReference>
<dbReference type="Pfam" id="PF12851">
    <property type="entry name" value="Tet_JBP"/>
    <property type="match status" value="1"/>
</dbReference>
<gene>
    <name evidence="7" type="ORF">F5147DRAFT_588091</name>
</gene>
<dbReference type="EMBL" id="JABBWM010000132">
    <property type="protein sequence ID" value="KAG2087460.1"/>
    <property type="molecule type" value="Genomic_DNA"/>
</dbReference>
<dbReference type="InterPro" id="IPR024779">
    <property type="entry name" value="2OGFeDO_JBP1/TET_oxygenase_dom"/>
</dbReference>
<evidence type="ECO:0000259" key="6">
    <source>
        <dbReference type="Pfam" id="PF12851"/>
    </source>
</evidence>
<evidence type="ECO:0000256" key="5">
    <source>
        <dbReference type="ARBA" id="ARBA00023004"/>
    </source>
</evidence>
<proteinExistence type="predicted"/>
<name>A0A9P7ETH1_9AGAM</name>